<dbReference type="PROSITE" id="PS51257">
    <property type="entry name" value="PROKAR_LIPOPROTEIN"/>
    <property type="match status" value="1"/>
</dbReference>
<keyword evidence="2" id="KW-0732">Signal</keyword>
<reference evidence="5" key="1">
    <citation type="submission" date="2021-01" db="EMBL/GenBank/DDBJ databases">
        <title>Genome public.</title>
        <authorList>
            <person name="Liu C."/>
            <person name="Sun Q."/>
        </authorList>
    </citation>
    <scope>NUCLEOTIDE SEQUENCE [LARGE SCALE GENOMIC DNA]</scope>
    <source>
        <strain evidence="5">YIM B02556</strain>
    </source>
</reference>
<evidence type="ECO:0000313" key="5">
    <source>
        <dbReference type="Proteomes" id="UP000652760"/>
    </source>
</evidence>
<dbReference type="EMBL" id="JAENHM010000008">
    <property type="protein sequence ID" value="MBK1836415.1"/>
    <property type="molecule type" value="Genomic_DNA"/>
</dbReference>
<feature type="region of interest" description="Disordered" evidence="1">
    <location>
        <begin position="137"/>
        <end position="198"/>
    </location>
</feature>
<sequence length="198" mass="19816">MTRKSATTIRWRAAAVLSAALGMAACASDVPPPTAQLGAASQAVQEAERANALQYAPVALQNARDKLASADKAMRADERTRARRLAEEARVDAELATVTSQRAVTQQAATAVAKSAIPSKPQSAAAPNVAPVYSGSSLGAPSPSGSSYGGSNLSGSNVSGSSYGAPAAVPPAPAGSLGMIGGTSGGNSWGYSYPEVRQ</sequence>
<feature type="compositionally biased region" description="Low complexity" evidence="1">
    <location>
        <begin position="137"/>
        <end position="167"/>
    </location>
</feature>
<dbReference type="Proteomes" id="UP000652760">
    <property type="component" value="Unassembled WGS sequence"/>
</dbReference>
<evidence type="ECO:0000256" key="2">
    <source>
        <dbReference type="SAM" id="SignalP"/>
    </source>
</evidence>
<organism evidence="4 5">
    <name type="scientific">Azospirillum endophyticum</name>
    <dbReference type="NCBI Taxonomy" id="2800326"/>
    <lineage>
        <taxon>Bacteria</taxon>
        <taxon>Pseudomonadati</taxon>
        <taxon>Pseudomonadota</taxon>
        <taxon>Alphaproteobacteria</taxon>
        <taxon>Rhodospirillales</taxon>
        <taxon>Azospirillaceae</taxon>
        <taxon>Azospirillum</taxon>
    </lineage>
</organism>
<feature type="domain" description="DUF4398" evidence="3">
    <location>
        <begin position="35"/>
        <end position="111"/>
    </location>
</feature>
<feature type="compositionally biased region" description="Gly residues" evidence="1">
    <location>
        <begin position="178"/>
        <end position="188"/>
    </location>
</feature>
<accession>A0ABS1EZ26</accession>
<evidence type="ECO:0000313" key="4">
    <source>
        <dbReference type="EMBL" id="MBK1836415.1"/>
    </source>
</evidence>
<dbReference type="InterPro" id="IPR025511">
    <property type="entry name" value="DUF4398"/>
</dbReference>
<feature type="signal peptide" evidence="2">
    <location>
        <begin position="1"/>
        <end position="27"/>
    </location>
</feature>
<dbReference type="Pfam" id="PF14346">
    <property type="entry name" value="DUF4398"/>
    <property type="match status" value="1"/>
</dbReference>
<evidence type="ECO:0000259" key="3">
    <source>
        <dbReference type="Pfam" id="PF14346"/>
    </source>
</evidence>
<feature type="chain" id="PRO_5045637444" evidence="2">
    <location>
        <begin position="28"/>
        <end position="198"/>
    </location>
</feature>
<proteinExistence type="predicted"/>
<gene>
    <name evidence="4" type="ORF">JHL17_03235</name>
</gene>
<comment type="caution">
    <text evidence="4">The sequence shown here is derived from an EMBL/GenBank/DDBJ whole genome shotgun (WGS) entry which is preliminary data.</text>
</comment>
<dbReference type="Gene3D" id="1.20.1270.390">
    <property type="match status" value="1"/>
</dbReference>
<protein>
    <submittedName>
        <fullName evidence="4">DUF4398 domain-containing protein</fullName>
    </submittedName>
</protein>
<dbReference type="RefSeq" id="WP_200190612.1">
    <property type="nucleotide sequence ID" value="NZ_JAENHM010000008.1"/>
</dbReference>
<name>A0ABS1EZ26_9PROT</name>
<evidence type="ECO:0000256" key="1">
    <source>
        <dbReference type="SAM" id="MobiDB-lite"/>
    </source>
</evidence>
<keyword evidence="5" id="KW-1185">Reference proteome</keyword>